<dbReference type="InterPro" id="IPR000531">
    <property type="entry name" value="Beta-barrel_TonB"/>
</dbReference>
<keyword evidence="9 10" id="KW-0998">Cell outer membrane</keyword>
<keyword evidence="6 11" id="KW-0798">TonB box</keyword>
<dbReference type="RefSeq" id="WP_028311466.1">
    <property type="nucleotide sequence ID" value="NZ_AXWS01000013.1"/>
</dbReference>
<organism evidence="15 16">
    <name type="scientific">Derxia gummosa DSM 723</name>
    <dbReference type="NCBI Taxonomy" id="1121388"/>
    <lineage>
        <taxon>Bacteria</taxon>
        <taxon>Pseudomonadati</taxon>
        <taxon>Pseudomonadota</taxon>
        <taxon>Betaproteobacteria</taxon>
        <taxon>Burkholderiales</taxon>
        <taxon>Alcaligenaceae</taxon>
        <taxon>Derxia</taxon>
    </lineage>
</organism>
<feature type="domain" description="TonB-dependent receptor plug" evidence="14">
    <location>
        <begin position="58"/>
        <end position="178"/>
    </location>
</feature>
<reference evidence="16" key="3">
    <citation type="journal article" date="2004" name="FEBS Lett.">
        <title>The plug domain of a neisserial TonB-dependent transporter retains structural integrity in the absence of its transmembrane beta-barrel.</title>
        <authorList>
            <person name="Oke M."/>
            <person name="Sarra R."/>
            <person name="Ghirlando R."/>
            <person name="Farnaud S."/>
            <person name="Gorringe A.R."/>
            <person name="Evans R.W."/>
            <person name="Buchanan S.K."/>
        </authorList>
    </citation>
    <scope>NUCLEOTIDE SEQUENCE</scope>
</reference>
<dbReference type="GO" id="GO:0009279">
    <property type="term" value="C:cell outer membrane"/>
    <property type="evidence" value="ECO:0007669"/>
    <property type="project" value="UniProtKB-SubCell"/>
</dbReference>
<comment type="similarity">
    <text evidence="2 10 11">Belongs to the TonB-dependent receptor family.</text>
</comment>
<feature type="chain" id="PRO_5034056111" evidence="12">
    <location>
        <begin position="34"/>
        <end position="835"/>
    </location>
</feature>
<evidence type="ECO:0000256" key="4">
    <source>
        <dbReference type="ARBA" id="ARBA00022452"/>
    </source>
</evidence>
<evidence type="ECO:0000256" key="2">
    <source>
        <dbReference type="ARBA" id="ARBA00009810"/>
    </source>
</evidence>
<evidence type="ECO:0000259" key="13">
    <source>
        <dbReference type="Pfam" id="PF00593"/>
    </source>
</evidence>
<keyword evidence="15" id="KW-1185">Reference proteome</keyword>
<dbReference type="AlphaFoldDB" id="A0A8B6X3Z7"/>
<dbReference type="SUPFAM" id="SSF56935">
    <property type="entry name" value="Porins"/>
    <property type="match status" value="1"/>
</dbReference>
<dbReference type="InterPro" id="IPR036942">
    <property type="entry name" value="Beta-barrel_TonB_sf"/>
</dbReference>
<evidence type="ECO:0000259" key="14">
    <source>
        <dbReference type="Pfam" id="PF07715"/>
    </source>
</evidence>
<evidence type="ECO:0000256" key="11">
    <source>
        <dbReference type="RuleBase" id="RU003357"/>
    </source>
</evidence>
<evidence type="ECO:0000256" key="5">
    <source>
        <dbReference type="ARBA" id="ARBA00022692"/>
    </source>
</evidence>
<protein>
    <submittedName>
        <fullName evidence="16">TonB-dependent receptor plug domain-containing protein</fullName>
    </submittedName>
</protein>
<keyword evidence="4 10" id="KW-1134">Transmembrane beta strand</keyword>
<evidence type="ECO:0000256" key="6">
    <source>
        <dbReference type="ARBA" id="ARBA00023077"/>
    </source>
</evidence>
<keyword evidence="5 10" id="KW-0812">Transmembrane</keyword>
<dbReference type="PANTHER" id="PTHR47234:SF3">
    <property type="entry name" value="SECRETIN_TONB SHORT N-TERMINAL DOMAIN-CONTAINING PROTEIN"/>
    <property type="match status" value="1"/>
</dbReference>
<dbReference type="InterPro" id="IPR012910">
    <property type="entry name" value="Plug_dom"/>
</dbReference>
<evidence type="ECO:0000313" key="15">
    <source>
        <dbReference type="Proteomes" id="UP000675920"/>
    </source>
</evidence>
<dbReference type="Pfam" id="PF00593">
    <property type="entry name" value="TonB_dep_Rec_b-barrel"/>
    <property type="match status" value="1"/>
</dbReference>
<dbReference type="Pfam" id="PF07715">
    <property type="entry name" value="Plug"/>
    <property type="match status" value="1"/>
</dbReference>
<evidence type="ECO:0000256" key="12">
    <source>
        <dbReference type="SAM" id="SignalP"/>
    </source>
</evidence>
<reference evidence="16" key="2">
    <citation type="journal article" date="2002" name="Biochim. Biophys. Acta">
        <title>TonB-dependent receptors-structural perspectives.</title>
        <authorList>
            <person name="Ferguson A.D."/>
            <person name="Deisenhofer J."/>
        </authorList>
    </citation>
    <scope>NUCLEOTIDE SEQUENCE</scope>
</reference>
<keyword evidence="12" id="KW-0732">Signal</keyword>
<name>A0A8B6X3Z7_9BURK</name>
<feature type="signal peptide" evidence="12">
    <location>
        <begin position="1"/>
        <end position="33"/>
    </location>
</feature>
<evidence type="ECO:0000256" key="3">
    <source>
        <dbReference type="ARBA" id="ARBA00022448"/>
    </source>
</evidence>
<dbReference type="InterPro" id="IPR037066">
    <property type="entry name" value="Plug_dom_sf"/>
</dbReference>
<evidence type="ECO:0000256" key="8">
    <source>
        <dbReference type="ARBA" id="ARBA00023170"/>
    </source>
</evidence>
<sequence length="835" mass="89593">MPAALPKRPRHRAFHRPFLLAGFALAPVAAAFAQTSASYGNVQDVVVTTGVRGEQRTVADSPAPIDVINADQLVRTGRAELSEAISKLLPSVNFGSNQAGVNSIVRPITNRGLGPAYTLVLVNGKRRHNGSLLTNGGGDTSGVNAVDIDLIPVSAVDHIEVLKDSAAAQYGSDAVAGVINIVLKNGAAGGHVGVSYGELYNTQGDEAATRAEADYGLALGEDGFLHLSADARQRGMAWWNFPATNRTIYSPASDPRNAAWNGDGAHNGDPEIKAGNFAFNAELPIDATLRTYAFGTVGKRYTQMGNNFRRPNGTASFSSLFPNGYYPLNNSGETDYQLVAGARGLAAGWNWDASSSFGRNRVRQYSDLTINPSLGPTSPTSFGNLATYQFDQFTNNLDITRAFDLGLKKPVQVSAGAEYRVDRFRTFAGDPLGSRIGGYVIQPGDQDGNPNVGKLASIGAQGAVVLSPADEANLRRGVFAAYTDVGFNPTDRWFVDVAARGEHYDDASGNTVSGKLNSRFELTPEVALRGTVGTGFRAPSLTQIGYAQTDNRTNLDVNGNVVPSLSKVLRNNSELAHALGAQDLKPEKSRNAGLGVAWTPVRGTNVTLDGYRVDIKDRIVRTGYLYGPAFSPLLQNYGLSGTEWVQYFANAVDTRTTGLDLVADTTQDYGRLGTVRWNVGFNYNETEITRIRATPSQITALGANAGGNNVWFGRSAQGDLTVANPHNKLILGARWFIDAFDVNLQTTRYGSYKWQRTENKAQDIDFGARWITDLDVTYAFKGGVKVSVGATNLFNIHPEKAGYVDANTGAAAFVYGPSPFHPGGGFWYSKLAYDF</sequence>
<dbReference type="OrthoDB" id="183532at2"/>
<dbReference type="PROSITE" id="PS52016">
    <property type="entry name" value="TONB_DEPENDENT_REC_3"/>
    <property type="match status" value="1"/>
</dbReference>
<reference evidence="16" key="5">
    <citation type="submission" date="2025-08" db="UniProtKB">
        <authorList>
            <consortium name="RefSeq"/>
        </authorList>
    </citation>
    <scope>IDENTIFICATION</scope>
</reference>
<dbReference type="Gene3D" id="2.40.170.20">
    <property type="entry name" value="TonB-dependent receptor, beta-barrel domain"/>
    <property type="match status" value="1"/>
</dbReference>
<evidence type="ECO:0000256" key="1">
    <source>
        <dbReference type="ARBA" id="ARBA00004571"/>
    </source>
</evidence>
<evidence type="ECO:0000313" key="16">
    <source>
        <dbReference type="RefSeq" id="WP_028311466.1"/>
    </source>
</evidence>
<keyword evidence="3 10" id="KW-0813">Transport</keyword>
<accession>A0A8B6X3Z7</accession>
<dbReference type="InterPro" id="IPR039426">
    <property type="entry name" value="TonB-dep_rcpt-like"/>
</dbReference>
<evidence type="ECO:0000256" key="10">
    <source>
        <dbReference type="PROSITE-ProRule" id="PRU01360"/>
    </source>
</evidence>
<reference evidence="16" key="4">
    <citation type="journal article" date="2020" name="Acta Crystallogr. D Struct. Biol.">
        <title>The crystal structure of the TonB-dependent transporter YncD reveals a positively charged substrate-binding site.</title>
        <authorList>
            <person name="Grinter R."/>
            <person name="Lithgow T."/>
        </authorList>
    </citation>
    <scope>NUCLEOTIDE SEQUENCE</scope>
</reference>
<feature type="domain" description="TonB-dependent receptor-like beta-barrel" evidence="13">
    <location>
        <begin position="300"/>
        <end position="793"/>
    </location>
</feature>
<keyword evidence="7 10" id="KW-0472">Membrane</keyword>
<dbReference type="Gene3D" id="2.170.130.10">
    <property type="entry name" value="TonB-dependent receptor, plug domain"/>
    <property type="match status" value="1"/>
</dbReference>
<proteinExistence type="inferred from homology"/>
<dbReference type="CDD" id="cd01347">
    <property type="entry name" value="ligand_gated_channel"/>
    <property type="match status" value="1"/>
</dbReference>
<keyword evidence="8 16" id="KW-0675">Receptor</keyword>
<reference evidence="16" key="1">
    <citation type="journal article" date="1999" name="Nat. Struct. Biol.">
        <title>Crystal structure of the outer membrane active transporter FepA from Escherichia coli.</title>
        <authorList>
            <person name="Buchanan S.K."/>
            <person name="Smith B.S."/>
            <person name="Venkatramani L."/>
            <person name="Xia D."/>
            <person name="Esser L."/>
            <person name="Palnitkar M."/>
            <person name="Chakraborty R."/>
            <person name="van der Helm D."/>
            <person name="Deisenhofer J."/>
        </authorList>
    </citation>
    <scope>NUCLEOTIDE SEQUENCE</scope>
</reference>
<comment type="subcellular location">
    <subcellularLocation>
        <location evidence="1 10">Cell outer membrane</location>
        <topology evidence="1 10">Multi-pass membrane protein</topology>
    </subcellularLocation>
</comment>
<evidence type="ECO:0000256" key="9">
    <source>
        <dbReference type="ARBA" id="ARBA00023237"/>
    </source>
</evidence>
<dbReference type="Proteomes" id="UP000675920">
    <property type="component" value="Unplaced"/>
</dbReference>
<dbReference type="PANTHER" id="PTHR47234">
    <property type="match status" value="1"/>
</dbReference>
<evidence type="ECO:0000256" key="7">
    <source>
        <dbReference type="ARBA" id="ARBA00023136"/>
    </source>
</evidence>